<evidence type="ECO:0000313" key="11">
    <source>
        <dbReference type="EMBL" id="ADU66656.1"/>
    </source>
</evidence>
<accession>E6W230</accession>
<gene>
    <name evidence="11" type="ordered locus">Selin_1929</name>
</gene>
<keyword evidence="5 8" id="KW-0472">Membrane</keyword>
<evidence type="ECO:0000256" key="9">
    <source>
        <dbReference type="SAM" id="SignalP"/>
    </source>
</evidence>
<dbReference type="OrthoDB" id="4045at2"/>
<dbReference type="PANTHER" id="PTHR30625">
    <property type="entry name" value="PROTEIN TOLQ"/>
    <property type="match status" value="1"/>
</dbReference>
<evidence type="ECO:0000256" key="2">
    <source>
        <dbReference type="ARBA" id="ARBA00022475"/>
    </source>
</evidence>
<feature type="chain" id="PRO_5003214188" evidence="9">
    <location>
        <begin position="23"/>
        <end position="455"/>
    </location>
</feature>
<comment type="similarity">
    <text evidence="6">Belongs to the exbB/tolQ family.</text>
</comment>
<dbReference type="eggNOG" id="COG0811">
    <property type="taxonomic scope" value="Bacteria"/>
</dbReference>
<dbReference type="InterPro" id="IPR050790">
    <property type="entry name" value="ExbB/TolQ_transport"/>
</dbReference>
<dbReference type="STRING" id="653733.Selin_1929"/>
<dbReference type="InParanoid" id="E6W230"/>
<dbReference type="GO" id="GO:0017038">
    <property type="term" value="P:protein import"/>
    <property type="evidence" value="ECO:0007669"/>
    <property type="project" value="TreeGrafter"/>
</dbReference>
<dbReference type="Pfam" id="PF01618">
    <property type="entry name" value="MotA_ExbB"/>
    <property type="match status" value="1"/>
</dbReference>
<dbReference type="HOGENOM" id="CLU_047225_1_0_0"/>
<dbReference type="InterPro" id="IPR002898">
    <property type="entry name" value="MotA_ExbB_proton_chnl"/>
</dbReference>
<dbReference type="InterPro" id="IPR017270">
    <property type="entry name" value="MotA/TolQ/ExbB-rel"/>
</dbReference>
<dbReference type="EMBL" id="CP002432">
    <property type="protein sequence ID" value="ADU66656.1"/>
    <property type="molecule type" value="Genomic_DNA"/>
</dbReference>
<keyword evidence="9" id="KW-0732">Signal</keyword>
<feature type="transmembrane region" description="Helical" evidence="8">
    <location>
        <begin position="360"/>
        <end position="378"/>
    </location>
</feature>
<evidence type="ECO:0000256" key="5">
    <source>
        <dbReference type="ARBA" id="ARBA00023136"/>
    </source>
</evidence>
<keyword evidence="6" id="KW-0813">Transport</keyword>
<evidence type="ECO:0000256" key="3">
    <source>
        <dbReference type="ARBA" id="ARBA00022692"/>
    </source>
</evidence>
<feature type="transmembrane region" description="Helical" evidence="8">
    <location>
        <begin position="398"/>
        <end position="419"/>
    </location>
</feature>
<keyword evidence="6" id="KW-0653">Protein transport</keyword>
<evidence type="ECO:0000313" key="12">
    <source>
        <dbReference type="Proteomes" id="UP000002572"/>
    </source>
</evidence>
<keyword evidence="4 8" id="KW-1133">Transmembrane helix</keyword>
<keyword evidence="12" id="KW-1185">Reference proteome</keyword>
<evidence type="ECO:0000259" key="10">
    <source>
        <dbReference type="Pfam" id="PF01618"/>
    </source>
</evidence>
<feature type="signal peptide" evidence="9">
    <location>
        <begin position="1"/>
        <end position="22"/>
    </location>
</feature>
<feature type="domain" description="MotA/TolQ/ExbB proton channel" evidence="10">
    <location>
        <begin position="323"/>
        <end position="435"/>
    </location>
</feature>
<evidence type="ECO:0000256" key="4">
    <source>
        <dbReference type="ARBA" id="ARBA00022989"/>
    </source>
</evidence>
<sequence>MRYGILVLIVMLLMGVSSAEEAAVRTSIDDFLRQVQQQSLSERDINREREQEFSRDLNAARQQVAQARERLAREQQRQERLASVYDANEARLITLEEALREQQGNLGEIFGVVRQNAGDFHAQFLSSLAMANRHDDLEYLRRLSNSRTLPSIAQIERMWLLMLQEMADSGKVVSFASEIVSPDGHRQPGEVLRVGAFNAIANGRYLTHVEGRNQFVELPRQPQNRYLRMASRLENGQPGQTFAFAVDPSRGAILSQLVQSPSLTERVRQGRAIGVIILVLGAFGLGMFALRYTWLHIMGRRISHQMEHRNDIHPNNPLGRILALYEENRETDVETMELRLDEEILREVPRLEWGLTTIKILAAVAPLLGLLGTVVGMIETFQAITLFGTGDPQLMAGGISQALVTTALGLVVAIPLLFLHNLATAKSRALINTMEEQGAGLLAMHMARGRGEAHA</sequence>
<evidence type="ECO:0000256" key="6">
    <source>
        <dbReference type="RuleBase" id="RU004057"/>
    </source>
</evidence>
<keyword evidence="3 8" id="KW-0812">Transmembrane</keyword>
<keyword evidence="2" id="KW-1003">Cell membrane</keyword>
<dbReference type="PANTHER" id="PTHR30625:SF11">
    <property type="entry name" value="MOTA_TOLQ_EXBB PROTON CHANNEL DOMAIN-CONTAINING PROTEIN"/>
    <property type="match status" value="1"/>
</dbReference>
<protein>
    <submittedName>
        <fullName evidence="11">MotA/TolQ/ExbB proton channel</fullName>
    </submittedName>
</protein>
<feature type="coiled-coil region" evidence="7">
    <location>
        <begin position="50"/>
        <end position="105"/>
    </location>
</feature>
<keyword evidence="7" id="KW-0175">Coiled coil</keyword>
<evidence type="ECO:0000256" key="8">
    <source>
        <dbReference type="SAM" id="Phobius"/>
    </source>
</evidence>
<reference evidence="11 12" key="1">
    <citation type="submission" date="2010-12" db="EMBL/GenBank/DDBJ databases">
        <title>Complete sequence of Desulfurispirillum indicum S5.</title>
        <authorList>
            <consortium name="US DOE Joint Genome Institute"/>
            <person name="Lucas S."/>
            <person name="Copeland A."/>
            <person name="Lapidus A."/>
            <person name="Cheng J.-F."/>
            <person name="Goodwin L."/>
            <person name="Pitluck S."/>
            <person name="Chertkov O."/>
            <person name="Held B."/>
            <person name="Detter J.C."/>
            <person name="Han C."/>
            <person name="Tapia R."/>
            <person name="Land M."/>
            <person name="Hauser L."/>
            <person name="Kyrpides N."/>
            <person name="Ivanova N."/>
            <person name="Mikhailova N."/>
            <person name="Haggblom M."/>
            <person name="Rauschenbach I."/>
            <person name="Bini E."/>
            <person name="Woyke T."/>
        </authorList>
    </citation>
    <scope>NUCLEOTIDE SEQUENCE [LARGE SCALE GENOMIC DNA]</scope>
    <source>
        <strain evidence="12">ATCC BAA-1389 / DSM 22839 / S5</strain>
    </source>
</reference>
<dbReference type="GO" id="GO:0005886">
    <property type="term" value="C:plasma membrane"/>
    <property type="evidence" value="ECO:0007669"/>
    <property type="project" value="UniProtKB-SubCell"/>
</dbReference>
<dbReference type="KEGG" id="din:Selin_1929"/>
<organism evidence="11 12">
    <name type="scientific">Desulfurispirillum indicum (strain ATCC BAA-1389 / DSM 22839 / S5)</name>
    <dbReference type="NCBI Taxonomy" id="653733"/>
    <lineage>
        <taxon>Bacteria</taxon>
        <taxon>Pseudomonadati</taxon>
        <taxon>Chrysiogenota</taxon>
        <taxon>Chrysiogenia</taxon>
        <taxon>Chrysiogenales</taxon>
        <taxon>Chrysiogenaceae</taxon>
        <taxon>Desulfurispirillum</taxon>
    </lineage>
</organism>
<name>E6W230_DESIS</name>
<feature type="transmembrane region" description="Helical" evidence="8">
    <location>
        <begin position="272"/>
        <end position="294"/>
    </location>
</feature>
<evidence type="ECO:0000256" key="1">
    <source>
        <dbReference type="ARBA" id="ARBA00004651"/>
    </source>
</evidence>
<dbReference type="Proteomes" id="UP000002572">
    <property type="component" value="Chromosome"/>
</dbReference>
<comment type="subcellular location">
    <subcellularLocation>
        <location evidence="1">Cell membrane</location>
        <topology evidence="1">Multi-pass membrane protein</topology>
    </subcellularLocation>
    <subcellularLocation>
        <location evidence="6">Membrane</location>
        <topology evidence="6">Multi-pass membrane protein</topology>
    </subcellularLocation>
</comment>
<dbReference type="AlphaFoldDB" id="E6W230"/>
<dbReference type="PIRSF" id="PIRSF037714">
    <property type="entry name" value="TolR"/>
    <property type="match status" value="1"/>
</dbReference>
<proteinExistence type="inferred from homology"/>
<evidence type="ECO:0000256" key="7">
    <source>
        <dbReference type="SAM" id="Coils"/>
    </source>
</evidence>
<dbReference type="RefSeq" id="WP_013506536.1">
    <property type="nucleotide sequence ID" value="NC_014836.1"/>
</dbReference>